<evidence type="ECO:0000259" key="19">
    <source>
        <dbReference type="SMART" id="SM01217"/>
    </source>
</evidence>
<evidence type="ECO:0000256" key="17">
    <source>
        <dbReference type="ARBA" id="ARBA00041808"/>
    </source>
</evidence>
<dbReference type="EC" id="3.2.1.21" evidence="5"/>
<dbReference type="GO" id="GO:0005576">
    <property type="term" value="C:extracellular region"/>
    <property type="evidence" value="ECO:0007669"/>
    <property type="project" value="UniProtKB-SubCell"/>
</dbReference>
<evidence type="ECO:0000313" key="21">
    <source>
        <dbReference type="Proteomes" id="UP001215598"/>
    </source>
</evidence>
<comment type="caution">
    <text evidence="20">The sequence shown here is derived from an EMBL/GenBank/DDBJ whole genome shotgun (WGS) entry which is preliminary data.</text>
</comment>
<dbReference type="Gene3D" id="3.40.50.1700">
    <property type="entry name" value="Glycoside hydrolase family 3 C-terminal domain"/>
    <property type="match status" value="1"/>
</dbReference>
<proteinExistence type="inferred from homology"/>
<comment type="catalytic activity">
    <reaction evidence="1">
        <text>Hydrolysis of terminal, non-reducing beta-D-glucosyl residues with release of beta-D-glucose.</text>
        <dbReference type="EC" id="3.2.1.21"/>
    </reaction>
</comment>
<dbReference type="Pfam" id="PF01915">
    <property type="entry name" value="Glyco_hydro_3_C"/>
    <property type="match status" value="1"/>
</dbReference>
<dbReference type="InterPro" id="IPR001764">
    <property type="entry name" value="Glyco_hydro_3_N"/>
</dbReference>
<dbReference type="InterPro" id="IPR050288">
    <property type="entry name" value="Cellulose_deg_GH3"/>
</dbReference>
<feature type="domain" description="Fibronectin type III-like" evidence="19">
    <location>
        <begin position="716"/>
        <end position="785"/>
    </location>
</feature>
<evidence type="ECO:0000256" key="18">
    <source>
        <dbReference type="SAM" id="SignalP"/>
    </source>
</evidence>
<evidence type="ECO:0000256" key="2">
    <source>
        <dbReference type="ARBA" id="ARBA00004613"/>
    </source>
</evidence>
<evidence type="ECO:0000256" key="13">
    <source>
        <dbReference type="ARBA" id="ARBA00024983"/>
    </source>
</evidence>
<evidence type="ECO:0000256" key="11">
    <source>
        <dbReference type="ARBA" id="ARBA00023295"/>
    </source>
</evidence>
<dbReference type="Proteomes" id="UP001215598">
    <property type="component" value="Unassembled WGS sequence"/>
</dbReference>
<dbReference type="SUPFAM" id="SSF52279">
    <property type="entry name" value="Beta-D-glucan exohydrolase, C-terminal domain"/>
    <property type="match status" value="1"/>
</dbReference>
<keyword evidence="10" id="KW-0119">Carbohydrate metabolism</keyword>
<dbReference type="Gene3D" id="2.60.40.10">
    <property type="entry name" value="Immunoglobulins"/>
    <property type="match status" value="1"/>
</dbReference>
<dbReference type="SUPFAM" id="SSF51445">
    <property type="entry name" value="(Trans)glycosidases"/>
    <property type="match status" value="1"/>
</dbReference>
<evidence type="ECO:0000256" key="16">
    <source>
        <dbReference type="ARBA" id="ARBA00041601"/>
    </source>
</evidence>
<evidence type="ECO:0000256" key="8">
    <source>
        <dbReference type="ARBA" id="ARBA00022801"/>
    </source>
</evidence>
<keyword evidence="9" id="KW-0325">Glycoprotein</keyword>
<keyword evidence="7 18" id="KW-0732">Signal</keyword>
<dbReference type="PRINTS" id="PR00133">
    <property type="entry name" value="GLHYDRLASE3"/>
</dbReference>
<evidence type="ECO:0000256" key="5">
    <source>
        <dbReference type="ARBA" id="ARBA00012744"/>
    </source>
</evidence>
<reference evidence="20" key="1">
    <citation type="submission" date="2023-03" db="EMBL/GenBank/DDBJ databases">
        <title>Massive genome expansion in bonnet fungi (Mycena s.s.) driven by repeated elements and novel gene families across ecological guilds.</title>
        <authorList>
            <consortium name="Lawrence Berkeley National Laboratory"/>
            <person name="Harder C.B."/>
            <person name="Miyauchi S."/>
            <person name="Viragh M."/>
            <person name="Kuo A."/>
            <person name="Thoen E."/>
            <person name="Andreopoulos B."/>
            <person name="Lu D."/>
            <person name="Skrede I."/>
            <person name="Drula E."/>
            <person name="Henrissat B."/>
            <person name="Morin E."/>
            <person name="Kohler A."/>
            <person name="Barry K."/>
            <person name="LaButti K."/>
            <person name="Morin E."/>
            <person name="Salamov A."/>
            <person name="Lipzen A."/>
            <person name="Mereny Z."/>
            <person name="Hegedus B."/>
            <person name="Baldrian P."/>
            <person name="Stursova M."/>
            <person name="Weitz H."/>
            <person name="Taylor A."/>
            <person name="Grigoriev I.V."/>
            <person name="Nagy L.G."/>
            <person name="Martin F."/>
            <person name="Kauserud H."/>
        </authorList>
    </citation>
    <scope>NUCLEOTIDE SEQUENCE</scope>
    <source>
        <strain evidence="20">CBHHK182m</strain>
    </source>
</reference>
<dbReference type="InterPro" id="IPR026891">
    <property type="entry name" value="Fn3-like"/>
</dbReference>
<evidence type="ECO:0000256" key="14">
    <source>
        <dbReference type="ARBA" id="ARBA00039579"/>
    </source>
</evidence>
<evidence type="ECO:0000256" key="10">
    <source>
        <dbReference type="ARBA" id="ARBA00023277"/>
    </source>
</evidence>
<keyword evidence="21" id="KW-1185">Reference proteome</keyword>
<protein>
    <recommendedName>
        <fullName evidence="14">Probable beta-glucosidase G</fullName>
        <ecNumber evidence="5">3.2.1.21</ecNumber>
    </recommendedName>
    <alternativeName>
        <fullName evidence="15">Beta-D-glucoside glucohydrolase G</fullName>
    </alternativeName>
    <alternativeName>
        <fullName evidence="16">Cellobiase G</fullName>
    </alternativeName>
    <alternativeName>
        <fullName evidence="17">Gentiobiase G</fullName>
    </alternativeName>
</protein>
<dbReference type="PANTHER" id="PTHR42715">
    <property type="entry name" value="BETA-GLUCOSIDASE"/>
    <property type="match status" value="1"/>
</dbReference>
<evidence type="ECO:0000256" key="15">
    <source>
        <dbReference type="ARBA" id="ARBA00041276"/>
    </source>
</evidence>
<dbReference type="InterPro" id="IPR013783">
    <property type="entry name" value="Ig-like_fold"/>
</dbReference>
<evidence type="ECO:0000256" key="12">
    <source>
        <dbReference type="ARBA" id="ARBA00023326"/>
    </source>
</evidence>
<organism evidence="20 21">
    <name type="scientific">Mycena metata</name>
    <dbReference type="NCBI Taxonomy" id="1033252"/>
    <lineage>
        <taxon>Eukaryota</taxon>
        <taxon>Fungi</taxon>
        <taxon>Dikarya</taxon>
        <taxon>Basidiomycota</taxon>
        <taxon>Agaricomycotina</taxon>
        <taxon>Agaricomycetes</taxon>
        <taxon>Agaricomycetidae</taxon>
        <taxon>Agaricales</taxon>
        <taxon>Marasmiineae</taxon>
        <taxon>Mycenaceae</taxon>
        <taxon>Mycena</taxon>
    </lineage>
</organism>
<dbReference type="Pfam" id="PF00933">
    <property type="entry name" value="Glyco_hydro_3"/>
    <property type="match status" value="2"/>
</dbReference>
<name>A0AAD7NU10_9AGAR</name>
<dbReference type="FunFam" id="3.20.20.300:FF:000002">
    <property type="entry name" value="Probable beta-glucosidase"/>
    <property type="match status" value="1"/>
</dbReference>
<evidence type="ECO:0000256" key="9">
    <source>
        <dbReference type="ARBA" id="ARBA00023180"/>
    </source>
</evidence>
<evidence type="ECO:0000313" key="20">
    <source>
        <dbReference type="EMBL" id="KAJ7774989.1"/>
    </source>
</evidence>
<evidence type="ECO:0000256" key="3">
    <source>
        <dbReference type="ARBA" id="ARBA00004987"/>
    </source>
</evidence>
<comment type="pathway">
    <text evidence="3">Glycan metabolism; cellulose degradation.</text>
</comment>
<dbReference type="Gene3D" id="3.20.20.300">
    <property type="entry name" value="Glycoside hydrolase, family 3, N-terminal domain"/>
    <property type="match status" value="1"/>
</dbReference>
<keyword evidence="8" id="KW-0378">Hydrolase</keyword>
<keyword evidence="6" id="KW-0964">Secreted</keyword>
<evidence type="ECO:0000256" key="4">
    <source>
        <dbReference type="ARBA" id="ARBA00005336"/>
    </source>
</evidence>
<dbReference type="PANTHER" id="PTHR42715:SF12">
    <property type="entry name" value="BETA-GLUCOSIDASE G-RELATED"/>
    <property type="match status" value="1"/>
</dbReference>
<feature type="chain" id="PRO_5042182561" description="Probable beta-glucosidase G" evidence="18">
    <location>
        <begin position="20"/>
        <end position="797"/>
    </location>
</feature>
<dbReference type="InterPro" id="IPR002772">
    <property type="entry name" value="Glyco_hydro_3_C"/>
</dbReference>
<dbReference type="GO" id="GO:0009251">
    <property type="term" value="P:glucan catabolic process"/>
    <property type="evidence" value="ECO:0007669"/>
    <property type="project" value="TreeGrafter"/>
</dbReference>
<sequence length="797" mass="85550">MGKIVPTLLLLVHGALVWSYDLRAESTPPFPVADGGSWTAGFAKAKALIAKMIYLEFKVNITTGYTGNCVGFTGEVPRLNVTAVCLQDGPDGVRPARRVSQFPAGITTAATWNRDLMAARGAALGQEFHDKGINVASAHLHRLGPVTGGPLGRSPFGGRNWEGFSPDSYLNGVASYLTVKNAQEQGVITCAKHYIGYEQARTGADRWSETFRDPYNLTEVYSVFPPLVQTPISSNFDDKTAHEVYMWPFAEAVRAGTGAIMCSYNEINQTHSCSDDATLNGLLKTELAFQGAVISDWGGTWDTESSALGGLDISMPGTGFNIPGSPVFGLFGAFFGAELVALVENGTVSEARLDDMVLRTLAPILQHQDPSTYPLPTIDVNDLNKPTNNVRRDHYTLIRDIGEEALTLVKNTGGLPLPNPASMQSLAVIGEDASASPYGATSCGDTGTACQIENNGTMTMGGGSGWAYPPYTIDPLAAINAFVRADGPDINAHLENWDLAAAALQASRSETALVFINAYAQEGADRHNLTSFSNGDALVKAVAAVNNNTIVILHIPGPVIVEDWIDLENVTAVLIAHLPGQESGHSLVPVLWGQKSPSGKLPFTVAKDVSDWPPNNIVSDPVLAPQANFTEKLLIDYKWFDAKNITPRWEFGFGLSYTTFKFGELGLVKSFKADNTSVQHTAEPFAKVGDSGSSMYDVLYTASVRVTNTGKVQGAEVAQLYISFPTSEDEPPNLLRGFDKLDLAPGQSGTATFDLTRKDLSVWNVVDQRWEIPQGTFTLSAGASSRDLRAVSTHTFA</sequence>
<dbReference type="InterPro" id="IPR036881">
    <property type="entry name" value="Glyco_hydro_3_C_sf"/>
</dbReference>
<dbReference type="EMBL" id="JARKIB010000011">
    <property type="protein sequence ID" value="KAJ7774989.1"/>
    <property type="molecule type" value="Genomic_DNA"/>
</dbReference>
<dbReference type="AlphaFoldDB" id="A0AAD7NU10"/>
<gene>
    <name evidence="20" type="ORF">B0H16DRAFT_1303055</name>
</gene>
<dbReference type="GO" id="GO:0008422">
    <property type="term" value="F:beta-glucosidase activity"/>
    <property type="evidence" value="ECO:0007669"/>
    <property type="project" value="UniProtKB-EC"/>
</dbReference>
<evidence type="ECO:0000256" key="7">
    <source>
        <dbReference type="ARBA" id="ARBA00022729"/>
    </source>
</evidence>
<dbReference type="InterPro" id="IPR017853">
    <property type="entry name" value="GH"/>
</dbReference>
<evidence type="ECO:0000256" key="1">
    <source>
        <dbReference type="ARBA" id="ARBA00000448"/>
    </source>
</evidence>
<dbReference type="SMART" id="SM01217">
    <property type="entry name" value="Fn3_like"/>
    <property type="match status" value="1"/>
</dbReference>
<comment type="subcellular location">
    <subcellularLocation>
        <location evidence="2">Secreted</location>
    </subcellularLocation>
</comment>
<feature type="signal peptide" evidence="18">
    <location>
        <begin position="1"/>
        <end position="19"/>
    </location>
</feature>
<dbReference type="InterPro" id="IPR036962">
    <property type="entry name" value="Glyco_hydro_3_N_sf"/>
</dbReference>
<accession>A0AAD7NU10</accession>
<evidence type="ECO:0000256" key="6">
    <source>
        <dbReference type="ARBA" id="ARBA00022525"/>
    </source>
</evidence>
<keyword evidence="11" id="KW-0326">Glycosidase</keyword>
<comment type="function">
    <text evidence="13">Beta-glucosidases are one of a number of cellulolytic enzymes involved in the degradation of cellulosic biomass. Catalyzes the last step releasing glucose from the inhibitory cellobiose.</text>
</comment>
<dbReference type="Pfam" id="PF14310">
    <property type="entry name" value="Fn3-like"/>
    <property type="match status" value="1"/>
</dbReference>
<comment type="similarity">
    <text evidence="4">Belongs to the glycosyl hydrolase 3 family.</text>
</comment>
<keyword evidence="12" id="KW-0624">Polysaccharide degradation</keyword>